<feature type="compositionally biased region" description="Basic and acidic residues" evidence="1">
    <location>
        <begin position="341"/>
        <end position="350"/>
    </location>
</feature>
<accession>A0A2R6NIY9</accession>
<reference evidence="3 4" key="1">
    <citation type="submission" date="2018-02" db="EMBL/GenBank/DDBJ databases">
        <title>Genome sequence of the basidiomycete white-rot fungus Phlebia centrifuga.</title>
        <authorList>
            <person name="Granchi Z."/>
            <person name="Peng M."/>
            <person name="de Vries R.P."/>
            <person name="Hilden K."/>
            <person name="Makela M.R."/>
            <person name="Grigoriev I."/>
            <person name="Riley R."/>
        </authorList>
    </citation>
    <scope>NUCLEOTIDE SEQUENCE [LARGE SCALE GENOMIC DNA]</scope>
    <source>
        <strain evidence="3 4">FBCC195</strain>
    </source>
</reference>
<dbReference type="STRING" id="98765.A0A2R6NIY9"/>
<name>A0A2R6NIY9_9APHY</name>
<proteinExistence type="predicted"/>
<evidence type="ECO:0000313" key="3">
    <source>
        <dbReference type="EMBL" id="PSR72303.1"/>
    </source>
</evidence>
<feature type="compositionally biased region" description="Polar residues" evidence="1">
    <location>
        <begin position="410"/>
        <end position="440"/>
    </location>
</feature>
<comment type="caution">
    <text evidence="3">The sequence shown here is derived from an EMBL/GenBank/DDBJ whole genome shotgun (WGS) entry which is preliminary data.</text>
</comment>
<dbReference type="OrthoDB" id="47802at2759"/>
<feature type="transmembrane region" description="Helical" evidence="2">
    <location>
        <begin position="244"/>
        <end position="266"/>
    </location>
</feature>
<feature type="region of interest" description="Disordered" evidence="1">
    <location>
        <begin position="341"/>
        <end position="391"/>
    </location>
</feature>
<keyword evidence="4" id="KW-1185">Reference proteome</keyword>
<feature type="transmembrane region" description="Helical" evidence="2">
    <location>
        <begin position="133"/>
        <end position="155"/>
    </location>
</feature>
<feature type="region of interest" description="Disordered" evidence="1">
    <location>
        <begin position="1"/>
        <end position="25"/>
    </location>
</feature>
<dbReference type="InterPro" id="IPR036322">
    <property type="entry name" value="WD40_repeat_dom_sf"/>
</dbReference>
<feature type="compositionally biased region" description="Polar residues" evidence="1">
    <location>
        <begin position="352"/>
        <end position="363"/>
    </location>
</feature>
<keyword evidence="2" id="KW-1133">Transmembrane helix</keyword>
<dbReference type="SUPFAM" id="SSF50978">
    <property type="entry name" value="WD40 repeat-like"/>
    <property type="match status" value="1"/>
</dbReference>
<protein>
    <submittedName>
        <fullName evidence="3">Uncharacterized protein</fullName>
    </submittedName>
</protein>
<dbReference type="Gene3D" id="2.130.10.10">
    <property type="entry name" value="YVTN repeat-like/Quinoprotein amine dehydrogenase"/>
    <property type="match status" value="1"/>
</dbReference>
<feature type="transmembrane region" description="Helical" evidence="2">
    <location>
        <begin position="202"/>
        <end position="232"/>
    </location>
</feature>
<dbReference type="AlphaFoldDB" id="A0A2R6NIY9"/>
<keyword evidence="2" id="KW-0812">Transmembrane</keyword>
<organism evidence="3 4">
    <name type="scientific">Hermanssonia centrifuga</name>
    <dbReference type="NCBI Taxonomy" id="98765"/>
    <lineage>
        <taxon>Eukaryota</taxon>
        <taxon>Fungi</taxon>
        <taxon>Dikarya</taxon>
        <taxon>Basidiomycota</taxon>
        <taxon>Agaricomycotina</taxon>
        <taxon>Agaricomycetes</taxon>
        <taxon>Polyporales</taxon>
        <taxon>Meruliaceae</taxon>
        <taxon>Hermanssonia</taxon>
    </lineage>
</organism>
<dbReference type="Pfam" id="PF00400">
    <property type="entry name" value="WD40"/>
    <property type="match status" value="1"/>
</dbReference>
<gene>
    <name evidence="3" type="ORF">PHLCEN_2v11895</name>
</gene>
<keyword evidence="2" id="KW-0472">Membrane</keyword>
<feature type="transmembrane region" description="Helical" evidence="2">
    <location>
        <begin position="167"/>
        <end position="190"/>
    </location>
</feature>
<feature type="region of interest" description="Disordered" evidence="1">
    <location>
        <begin position="410"/>
        <end position="487"/>
    </location>
</feature>
<dbReference type="InterPro" id="IPR001680">
    <property type="entry name" value="WD40_rpt"/>
</dbReference>
<evidence type="ECO:0000256" key="2">
    <source>
        <dbReference type="SAM" id="Phobius"/>
    </source>
</evidence>
<dbReference type="EMBL" id="MLYV02001198">
    <property type="protein sequence ID" value="PSR72303.1"/>
    <property type="molecule type" value="Genomic_DNA"/>
</dbReference>
<evidence type="ECO:0000313" key="4">
    <source>
        <dbReference type="Proteomes" id="UP000186601"/>
    </source>
</evidence>
<dbReference type="SMART" id="SM00320">
    <property type="entry name" value="WD40"/>
    <property type="match status" value="2"/>
</dbReference>
<dbReference type="InterPro" id="IPR015943">
    <property type="entry name" value="WD40/YVTN_repeat-like_dom_sf"/>
</dbReference>
<sequence>MHKGDLFQNGKSQGFGKSANASDSSAENWPEQLEKFAADVDHLVNYVDDFSTEFIDEAVSATSLPLVADLKYWASCLKTYKGQFESREIQTYLHELTEELGRHLENIAISLSTFIEVGIPSIRYAQKHGNKTLLHLSTVATFFSAVTATTLQYSFNQTATTLDNLVNGFWFSSLLLSSGAALNTWLVLTWKDAHYRSPRHHLPLWVSIWITQSPPAFLILSSACFLIGLILFVYSSGQAQGTHIAAAAVFACSCLGLCIISVWFAAERWIFSYYKGARRLSDILAKSPGLYHLPIAIASWLFQEIQHGTYKMVEWFVRVGNEVVQDINAAVVGARERRQARVASRADVESRPVSNPRTESSTGIPRLPTIPELGPTRMPGADGSEKYDEDIPAVNSHNIPLRTRLVNKFRSTPSEVPVSSTNSGPTTTRPPRRIGSTSKPMDNLIRSMIVYGKAQRSTEKGAAQPKRKRTGSTEGSRPHSADFSVPTQHGTLTNILKRIETTHVMRTNQGLVSHLQFSPNGKFLATSSWDCTVRILGVGAPYTSLHILAHPKRLVTKVVWSPDGEMLLTLVARGINIWTKVGTICMAG</sequence>
<dbReference type="Proteomes" id="UP000186601">
    <property type="component" value="Unassembled WGS sequence"/>
</dbReference>
<evidence type="ECO:0000256" key="1">
    <source>
        <dbReference type="SAM" id="MobiDB-lite"/>
    </source>
</evidence>